<evidence type="ECO:0000313" key="1">
    <source>
        <dbReference type="EMBL" id="CAL0324786.1"/>
    </source>
</evidence>
<dbReference type="PANTHER" id="PTHR31170">
    <property type="entry name" value="BNAC04G53230D PROTEIN"/>
    <property type="match status" value="1"/>
</dbReference>
<keyword evidence="2" id="KW-1185">Reference proteome</keyword>
<sequence>METKKESNEDMKFKTWKESTKSLLGTIDNYCFQPFSISVVPDELRKWNENAYIPKSISIGPRYKGATRDLQQMEEIKWRCMGTLFARTQQHDGEQISDICTKAILELDGAVRASYVDEIRLDRKDLIENCVILGFIK</sequence>
<name>A0AAV1XSZ4_LUPLU</name>
<accession>A0AAV1XSZ4</accession>
<comment type="caution">
    <text evidence="1">The sequence shown here is derived from an EMBL/GenBank/DDBJ whole genome shotgun (WGS) entry which is preliminary data.</text>
</comment>
<dbReference type="InterPro" id="IPR004158">
    <property type="entry name" value="DUF247_pln"/>
</dbReference>
<organism evidence="1 2">
    <name type="scientific">Lupinus luteus</name>
    <name type="common">European yellow lupine</name>
    <dbReference type="NCBI Taxonomy" id="3873"/>
    <lineage>
        <taxon>Eukaryota</taxon>
        <taxon>Viridiplantae</taxon>
        <taxon>Streptophyta</taxon>
        <taxon>Embryophyta</taxon>
        <taxon>Tracheophyta</taxon>
        <taxon>Spermatophyta</taxon>
        <taxon>Magnoliopsida</taxon>
        <taxon>eudicotyledons</taxon>
        <taxon>Gunneridae</taxon>
        <taxon>Pentapetalae</taxon>
        <taxon>rosids</taxon>
        <taxon>fabids</taxon>
        <taxon>Fabales</taxon>
        <taxon>Fabaceae</taxon>
        <taxon>Papilionoideae</taxon>
        <taxon>50 kb inversion clade</taxon>
        <taxon>genistoids sensu lato</taxon>
        <taxon>core genistoids</taxon>
        <taxon>Genisteae</taxon>
        <taxon>Lupinus</taxon>
    </lineage>
</organism>
<dbReference type="AlphaFoldDB" id="A0AAV1XSZ4"/>
<proteinExistence type="predicted"/>
<gene>
    <name evidence="1" type="ORF">LLUT_LOCUS25846</name>
</gene>
<dbReference type="Pfam" id="PF03140">
    <property type="entry name" value="DUF247"/>
    <property type="match status" value="1"/>
</dbReference>
<dbReference type="PANTHER" id="PTHR31170:SF20">
    <property type="entry name" value="DUF247 DOMAIN PROTEIN"/>
    <property type="match status" value="1"/>
</dbReference>
<dbReference type="EMBL" id="CAXHTB010000018">
    <property type="protein sequence ID" value="CAL0324786.1"/>
    <property type="molecule type" value="Genomic_DNA"/>
</dbReference>
<reference evidence="1 2" key="1">
    <citation type="submission" date="2024-03" db="EMBL/GenBank/DDBJ databases">
        <authorList>
            <person name="Martinez-Hernandez J."/>
        </authorList>
    </citation>
    <scope>NUCLEOTIDE SEQUENCE [LARGE SCALE GENOMIC DNA]</scope>
</reference>
<protein>
    <submittedName>
        <fullName evidence="1">Uncharacterized protein</fullName>
    </submittedName>
</protein>
<evidence type="ECO:0000313" key="2">
    <source>
        <dbReference type="Proteomes" id="UP001497480"/>
    </source>
</evidence>
<dbReference type="Proteomes" id="UP001497480">
    <property type="component" value="Unassembled WGS sequence"/>
</dbReference>